<dbReference type="Proteomes" id="UP001305779">
    <property type="component" value="Unassembled WGS sequence"/>
</dbReference>
<dbReference type="SUPFAM" id="SSF53639">
    <property type="entry name" value="AraD/HMP-PK domain-like"/>
    <property type="match status" value="1"/>
</dbReference>
<sequence length="331" mass="36582">MPPEDQRSALLRASKPPSKELFSTLITANHILHNHSVVDAYGHISVRNPQNPQTFFLSRSLAPALVSNREDLEEYRVEDASPVNEGAPKGYAERFIHSETYKKYSGVNSVVHAHNEAVLPFSITSVPLRPVFHMGGVMGSQPPVYDISNHYKSSDDLHSLLVTNSHLGEALAAGFNPSTITKTATTMIKNYITSSTSAPPSIPPNPTLLMRGHGFTCIGTTIQEAVYRSIFVCANARIQTTALLMQQSHNTSLLADSLAGKEKEGGGRDVRQEGIKYLSEREGRDAWKANMEHVERPWGLWSREVRGKGVYVNELEEEDEEGEEEEGEGEE</sequence>
<evidence type="ECO:0000313" key="5">
    <source>
        <dbReference type="EMBL" id="KAK4497550.1"/>
    </source>
</evidence>
<comment type="caution">
    <text evidence="5">The sequence shown here is derived from an EMBL/GenBank/DDBJ whole genome shotgun (WGS) entry which is preliminary data.</text>
</comment>
<evidence type="ECO:0000259" key="4">
    <source>
        <dbReference type="SMART" id="SM01007"/>
    </source>
</evidence>
<accession>A0ABR0E851</accession>
<keyword evidence="2" id="KW-0456">Lyase</keyword>
<feature type="region of interest" description="Disordered" evidence="3">
    <location>
        <begin position="312"/>
        <end position="331"/>
    </location>
</feature>
<dbReference type="PANTHER" id="PTHR22789">
    <property type="entry name" value="FUCULOSE PHOSPHATE ALDOLASE"/>
    <property type="match status" value="1"/>
</dbReference>
<protein>
    <recommendedName>
        <fullName evidence="4">Class II aldolase/adducin N-terminal domain-containing protein</fullName>
    </recommendedName>
</protein>
<keyword evidence="6" id="KW-1185">Reference proteome</keyword>
<organism evidence="5 6">
    <name type="scientific">Zasmidium cellare</name>
    <name type="common">Wine cellar mold</name>
    <name type="synonym">Racodium cellare</name>
    <dbReference type="NCBI Taxonomy" id="395010"/>
    <lineage>
        <taxon>Eukaryota</taxon>
        <taxon>Fungi</taxon>
        <taxon>Dikarya</taxon>
        <taxon>Ascomycota</taxon>
        <taxon>Pezizomycotina</taxon>
        <taxon>Dothideomycetes</taxon>
        <taxon>Dothideomycetidae</taxon>
        <taxon>Mycosphaerellales</taxon>
        <taxon>Mycosphaerellaceae</taxon>
        <taxon>Zasmidium</taxon>
    </lineage>
</organism>
<name>A0ABR0E851_ZASCE</name>
<gene>
    <name evidence="5" type="ORF">PRZ48_012001</name>
</gene>
<dbReference type="InterPro" id="IPR050197">
    <property type="entry name" value="Aldolase_class_II_sugar_metab"/>
</dbReference>
<evidence type="ECO:0000256" key="1">
    <source>
        <dbReference type="ARBA" id="ARBA00022723"/>
    </source>
</evidence>
<keyword evidence="1" id="KW-0479">Metal-binding</keyword>
<reference evidence="5 6" key="1">
    <citation type="journal article" date="2023" name="G3 (Bethesda)">
        <title>A chromosome-level genome assembly of Zasmidium syzygii isolated from banana leaves.</title>
        <authorList>
            <person name="van Westerhoven A.C."/>
            <person name="Mehrabi R."/>
            <person name="Talebi R."/>
            <person name="Steentjes M.B.F."/>
            <person name="Corcolon B."/>
            <person name="Chong P.A."/>
            <person name="Kema G.H.J."/>
            <person name="Seidl M.F."/>
        </authorList>
    </citation>
    <scope>NUCLEOTIDE SEQUENCE [LARGE SCALE GENOMIC DNA]</scope>
    <source>
        <strain evidence="5 6">P124</strain>
    </source>
</reference>
<feature type="domain" description="Class II aldolase/adducin N-terminal" evidence="4">
    <location>
        <begin position="23"/>
        <end position="240"/>
    </location>
</feature>
<dbReference type="InterPro" id="IPR036409">
    <property type="entry name" value="Aldolase_II/adducin_N_sf"/>
</dbReference>
<evidence type="ECO:0000313" key="6">
    <source>
        <dbReference type="Proteomes" id="UP001305779"/>
    </source>
</evidence>
<proteinExistence type="predicted"/>
<dbReference type="Pfam" id="PF00596">
    <property type="entry name" value="Aldolase_II"/>
    <property type="match status" value="1"/>
</dbReference>
<dbReference type="Gene3D" id="3.40.225.10">
    <property type="entry name" value="Class II aldolase/adducin N-terminal domain"/>
    <property type="match status" value="1"/>
</dbReference>
<dbReference type="InterPro" id="IPR001303">
    <property type="entry name" value="Aldolase_II/adducin_N"/>
</dbReference>
<dbReference type="SMART" id="SM01007">
    <property type="entry name" value="Aldolase_II"/>
    <property type="match status" value="1"/>
</dbReference>
<evidence type="ECO:0000256" key="3">
    <source>
        <dbReference type="SAM" id="MobiDB-lite"/>
    </source>
</evidence>
<evidence type="ECO:0000256" key="2">
    <source>
        <dbReference type="ARBA" id="ARBA00023239"/>
    </source>
</evidence>
<feature type="compositionally biased region" description="Acidic residues" evidence="3">
    <location>
        <begin position="314"/>
        <end position="331"/>
    </location>
</feature>
<dbReference type="PANTHER" id="PTHR22789:SF0">
    <property type="entry name" value="3-OXO-TETRONATE 4-PHOSPHATE DECARBOXYLASE-RELATED"/>
    <property type="match status" value="1"/>
</dbReference>
<dbReference type="EMBL" id="JAXOVC010000009">
    <property type="protein sequence ID" value="KAK4497550.1"/>
    <property type="molecule type" value="Genomic_DNA"/>
</dbReference>